<organism evidence="1 2">
    <name type="scientific">Candidatus Obscuribacter phosphatis</name>
    <dbReference type="NCBI Taxonomy" id="1906157"/>
    <lineage>
        <taxon>Bacteria</taxon>
        <taxon>Bacillati</taxon>
        <taxon>Candidatus Melainabacteria</taxon>
        <taxon>Candidatus Obscuribacterales</taxon>
        <taxon>Candidatus Obscuribacteraceae</taxon>
        <taxon>Candidatus Obscuribacter</taxon>
    </lineage>
</organism>
<sequence>MTNKDQTGKFIQTRQHLRFVEAANACRSSRSLYVGTGKPGVGKEASAQFYCQWPYIKSILDTPRRPQTAPPKLDNCHTVYWDAEINCTIKKLHSTLNVLRNKFDSLIQDSLNWHEPERLRQQQLPRTDFLELIIVNHAHRLSFLCLEAINDYRKNNNIGFLLLGIPGFDRRIKFYDPVGVDVSLYHQYSAPRPEELKQILELRWKLDGLTVEDAAITVIEEITSSNIQKALNIQTEIERVRGISSISIISPALVQAATTSLLIEPPARSKK</sequence>
<evidence type="ECO:0000313" key="1">
    <source>
        <dbReference type="EMBL" id="MBN8662145.1"/>
    </source>
</evidence>
<gene>
    <name evidence="1" type="ORF">J0M35_17385</name>
</gene>
<dbReference type="EMBL" id="JAFLCK010000032">
    <property type="protein sequence ID" value="MBN8662145.1"/>
    <property type="molecule type" value="Genomic_DNA"/>
</dbReference>
<proteinExistence type="predicted"/>
<evidence type="ECO:0000313" key="2">
    <source>
        <dbReference type="Proteomes" id="UP000664277"/>
    </source>
</evidence>
<protein>
    <submittedName>
        <fullName evidence="1">Uncharacterized protein</fullName>
    </submittedName>
</protein>
<comment type="caution">
    <text evidence="1">The sequence shown here is derived from an EMBL/GenBank/DDBJ whole genome shotgun (WGS) entry which is preliminary data.</text>
</comment>
<name>A0A8J7PNH9_9BACT</name>
<dbReference type="Proteomes" id="UP000664277">
    <property type="component" value="Unassembled WGS sequence"/>
</dbReference>
<reference evidence="1" key="1">
    <citation type="submission" date="2021-02" db="EMBL/GenBank/DDBJ databases">
        <title>Genome-Resolved Metagenomics of a Microbial Community Performing Photosynthetic Biological Nutrient Removal.</title>
        <authorList>
            <person name="Mcdaniel E.A."/>
        </authorList>
    </citation>
    <scope>NUCLEOTIDE SEQUENCE</scope>
    <source>
        <strain evidence="1">UWPOB_OBS1</strain>
    </source>
</reference>
<dbReference type="AlphaFoldDB" id="A0A8J7PNH9"/>
<accession>A0A8J7PNH9</accession>